<dbReference type="FunFam" id="3.30.1490.10:FF:000001">
    <property type="entry name" value="30S ribosomal protein S8"/>
    <property type="match status" value="1"/>
</dbReference>
<dbReference type="NCBIfam" id="NF001109">
    <property type="entry name" value="PRK00136.1"/>
    <property type="match status" value="1"/>
</dbReference>
<gene>
    <name evidence="7" type="primary">rpsH</name>
    <name evidence="9" type="ORF">ENU74_04960</name>
</gene>
<dbReference type="FunFam" id="3.30.1370.30:FF:000002">
    <property type="entry name" value="30S ribosomal protein S8"/>
    <property type="match status" value="1"/>
</dbReference>
<dbReference type="InterPro" id="IPR035987">
    <property type="entry name" value="Ribosomal_uS8_sf"/>
</dbReference>
<dbReference type="InterPro" id="IPR047863">
    <property type="entry name" value="Ribosomal_uS8_CS"/>
</dbReference>
<reference evidence="9" key="1">
    <citation type="journal article" date="2020" name="mSystems">
        <title>Genome- and Community-Level Interaction Insights into Carbon Utilization and Element Cycling Functions of Hydrothermarchaeota in Hydrothermal Sediment.</title>
        <authorList>
            <person name="Zhou Z."/>
            <person name="Liu Y."/>
            <person name="Xu W."/>
            <person name="Pan J."/>
            <person name="Luo Z.H."/>
            <person name="Li M."/>
        </authorList>
    </citation>
    <scope>NUCLEOTIDE SEQUENCE [LARGE SCALE GENOMIC DNA]</scope>
    <source>
        <strain evidence="9">SpSt-697</strain>
    </source>
</reference>
<proteinExistence type="inferred from homology"/>
<evidence type="ECO:0000256" key="1">
    <source>
        <dbReference type="ARBA" id="ARBA00006471"/>
    </source>
</evidence>
<dbReference type="GO" id="GO:1990904">
    <property type="term" value="C:ribonucleoprotein complex"/>
    <property type="evidence" value="ECO:0007669"/>
    <property type="project" value="UniProtKB-KW"/>
</dbReference>
<evidence type="ECO:0000313" key="9">
    <source>
        <dbReference type="EMBL" id="HGK63921.1"/>
    </source>
</evidence>
<keyword evidence="4 7" id="KW-0689">Ribosomal protein</keyword>
<evidence type="ECO:0000256" key="6">
    <source>
        <dbReference type="ARBA" id="ARBA00035258"/>
    </source>
</evidence>
<comment type="function">
    <text evidence="7">One of the primary rRNA binding proteins, it binds directly to 16S rRNA central domain where it helps coordinate assembly of the platform of the 30S subunit.</text>
</comment>
<sequence>MVTDPISDMLTRIRNALMVRHKEVRIPYSKMKLEIARILLEEGYITNFQVIGEGVKKEINIILKYTEDGKPVIYGLKRISKPSRRVYVGVKEIPKVKGGLGIAILSTPKGILTDRQARKENVGGELLLEVW</sequence>
<dbReference type="Gene3D" id="3.30.1490.10">
    <property type="match status" value="1"/>
</dbReference>
<evidence type="ECO:0000256" key="8">
    <source>
        <dbReference type="RuleBase" id="RU003660"/>
    </source>
</evidence>
<dbReference type="EMBL" id="DTDR01000121">
    <property type="protein sequence ID" value="HGK63921.1"/>
    <property type="molecule type" value="Genomic_DNA"/>
</dbReference>
<dbReference type="Gene3D" id="3.30.1370.30">
    <property type="match status" value="1"/>
</dbReference>
<comment type="subunit">
    <text evidence="7">Part of the 30S ribosomal subunit. Contacts proteins S5 and S12.</text>
</comment>
<dbReference type="GO" id="GO:0005840">
    <property type="term" value="C:ribosome"/>
    <property type="evidence" value="ECO:0007669"/>
    <property type="project" value="UniProtKB-KW"/>
</dbReference>
<dbReference type="InterPro" id="IPR000630">
    <property type="entry name" value="Ribosomal_uS8"/>
</dbReference>
<dbReference type="GO" id="GO:0005737">
    <property type="term" value="C:cytoplasm"/>
    <property type="evidence" value="ECO:0007669"/>
    <property type="project" value="UniProtKB-ARBA"/>
</dbReference>
<keyword evidence="2 7" id="KW-0699">rRNA-binding</keyword>
<protein>
    <recommendedName>
        <fullName evidence="6 7">Small ribosomal subunit protein uS8</fullName>
    </recommendedName>
</protein>
<comment type="similarity">
    <text evidence="1 7 8">Belongs to the universal ribosomal protein uS8 family.</text>
</comment>
<dbReference type="AlphaFoldDB" id="A0A7V3ZVQ5"/>
<dbReference type="PROSITE" id="PS00053">
    <property type="entry name" value="RIBOSOMAL_S8"/>
    <property type="match status" value="1"/>
</dbReference>
<comment type="caution">
    <text evidence="9">The sequence shown here is derived from an EMBL/GenBank/DDBJ whole genome shotgun (WGS) entry which is preliminary data.</text>
</comment>
<dbReference type="HAMAP" id="MF_01302_B">
    <property type="entry name" value="Ribosomal_uS8_B"/>
    <property type="match status" value="1"/>
</dbReference>
<dbReference type="GO" id="GO:0019843">
    <property type="term" value="F:rRNA binding"/>
    <property type="evidence" value="ECO:0007669"/>
    <property type="project" value="UniProtKB-UniRule"/>
</dbReference>
<evidence type="ECO:0000256" key="3">
    <source>
        <dbReference type="ARBA" id="ARBA00022884"/>
    </source>
</evidence>
<dbReference type="GO" id="GO:0003735">
    <property type="term" value="F:structural constituent of ribosome"/>
    <property type="evidence" value="ECO:0007669"/>
    <property type="project" value="InterPro"/>
</dbReference>
<evidence type="ECO:0000256" key="2">
    <source>
        <dbReference type="ARBA" id="ARBA00022730"/>
    </source>
</evidence>
<evidence type="ECO:0000256" key="4">
    <source>
        <dbReference type="ARBA" id="ARBA00022980"/>
    </source>
</evidence>
<name>A0A7V3ZVQ5_UNCW3</name>
<keyword evidence="5 7" id="KW-0687">Ribonucleoprotein</keyword>
<dbReference type="Pfam" id="PF00410">
    <property type="entry name" value="Ribosomal_S8"/>
    <property type="match status" value="1"/>
</dbReference>
<keyword evidence="3 7" id="KW-0694">RNA-binding</keyword>
<evidence type="ECO:0000256" key="5">
    <source>
        <dbReference type="ARBA" id="ARBA00023274"/>
    </source>
</evidence>
<evidence type="ECO:0000256" key="7">
    <source>
        <dbReference type="HAMAP-Rule" id="MF_01302"/>
    </source>
</evidence>
<organism evidence="9">
    <name type="scientific">candidate division WOR-3 bacterium</name>
    <dbReference type="NCBI Taxonomy" id="2052148"/>
    <lineage>
        <taxon>Bacteria</taxon>
        <taxon>Bacteria division WOR-3</taxon>
    </lineage>
</organism>
<dbReference type="PANTHER" id="PTHR11758">
    <property type="entry name" value="40S RIBOSOMAL PROTEIN S15A"/>
    <property type="match status" value="1"/>
</dbReference>
<accession>A0A7V3ZVQ5</accession>
<dbReference type="SUPFAM" id="SSF56047">
    <property type="entry name" value="Ribosomal protein S8"/>
    <property type="match status" value="1"/>
</dbReference>
<dbReference type="GO" id="GO:0006412">
    <property type="term" value="P:translation"/>
    <property type="evidence" value="ECO:0007669"/>
    <property type="project" value="UniProtKB-UniRule"/>
</dbReference>